<evidence type="ECO:0000313" key="5">
    <source>
        <dbReference type="RefSeq" id="XP_034296368.1"/>
    </source>
</evidence>
<dbReference type="AlphaFoldDB" id="A0A6P9DKK8"/>
<dbReference type="InterPro" id="IPR026646">
    <property type="entry name" value="GPRIN2-like/GPRIN3"/>
</dbReference>
<evidence type="ECO:0000256" key="2">
    <source>
        <dbReference type="SAM" id="MobiDB-lite"/>
    </source>
</evidence>
<keyword evidence="4" id="KW-1185">Reference proteome</keyword>
<gene>
    <name evidence="5 6" type="primary">GPRIN3</name>
</gene>
<feature type="domain" description="G protein-regulated inducer of neurite outgrowth C-terminal" evidence="3">
    <location>
        <begin position="649"/>
        <end position="761"/>
    </location>
</feature>
<evidence type="ECO:0000259" key="3">
    <source>
        <dbReference type="Pfam" id="PF15235"/>
    </source>
</evidence>
<feature type="region of interest" description="Disordered" evidence="2">
    <location>
        <begin position="166"/>
        <end position="185"/>
    </location>
</feature>
<dbReference type="InterPro" id="IPR032745">
    <property type="entry name" value="GRIN_C"/>
</dbReference>
<evidence type="ECO:0000256" key="1">
    <source>
        <dbReference type="ARBA" id="ARBA00002358"/>
    </source>
</evidence>
<feature type="region of interest" description="Disordered" evidence="2">
    <location>
        <begin position="460"/>
        <end position="512"/>
    </location>
</feature>
<accession>A0A6P9DKK8</accession>
<dbReference type="Pfam" id="PF15235">
    <property type="entry name" value="GRIN_C"/>
    <property type="match status" value="1"/>
</dbReference>
<organism evidence="4 6">
    <name type="scientific">Pantherophis guttatus</name>
    <name type="common">Corn snake</name>
    <name type="synonym">Elaphe guttata</name>
    <dbReference type="NCBI Taxonomy" id="94885"/>
    <lineage>
        <taxon>Eukaryota</taxon>
        <taxon>Metazoa</taxon>
        <taxon>Chordata</taxon>
        <taxon>Craniata</taxon>
        <taxon>Vertebrata</taxon>
        <taxon>Euteleostomi</taxon>
        <taxon>Lepidosauria</taxon>
        <taxon>Squamata</taxon>
        <taxon>Bifurcata</taxon>
        <taxon>Unidentata</taxon>
        <taxon>Episquamata</taxon>
        <taxon>Toxicofera</taxon>
        <taxon>Serpentes</taxon>
        <taxon>Colubroidea</taxon>
        <taxon>Colubridae</taxon>
        <taxon>Colubrinae</taxon>
        <taxon>Pantherophis</taxon>
    </lineage>
</organism>
<sequence length="767" mass="82888">MGTVQDPLRSTKLSLVTAEESPKHLCKQASIESNSNGYPFPANDQPSGGCLFEVNSGREAKVPKSDWHCEYDTKHTNILSPGSFSSSKEGSMAAPEPVSYTKQEGSRAKVQDPAPETHTSVHGEVKVTLAQEANKNIPSGSGQSCNIIDKATILPGGDLDVVESRSKDDSILPSPPIYSDTQQAAPAGKDNVCEVIISDNSQVLVSSDEMGLNLKAPVCVETELGNTKNATSCPKTEPQTASECNLESIAETLCTRREEPTAKLSKFKDTGTMTVTPENRSVEAETISRTHQDAEVQAVASVESRSASTSPSILMAFLRENMSSEAKHDQDQLHIIYMGAGGKEESEIIGDLAANVQTPSAVGITHKEHVQIPPTTGEPLGSPNVRLQENLTNRHDPICKALLDKAERVCSLASDNSQEILAKRTEVQITDVAKNRGDVSQRLSDNSVLQKARSVSQISVGSSNQPVSAQHPANFETKLPPCFSTPAIDSKYRHSDPSSFEENPPPLCPRTSEQAKATVISMDTKTTHREKQLQIKTVDNLEKALPSFPIAVNPKREGKVHLISEEQKINMTGFVIGSQTMSVPAIAKSKQGTVSGDTKAGTLVSQNLISKLSRSFSPAVGIQNDKIQKGPVLDVPAAPTSSSPTPRLGEKKKGSKALAAEAKAHLKQSKRVRDVVWDEQGMTWEVYGASLDPESLGIAIQNHLQRQIREHEKLIKVQSPQARKSISSDTSSNKKLKGRHHNVFHSMLQNFRRPNCCVRPAASSVLD</sequence>
<proteinExistence type="predicted"/>
<dbReference type="GO" id="GO:0031175">
    <property type="term" value="P:neuron projection development"/>
    <property type="evidence" value="ECO:0007669"/>
    <property type="project" value="TreeGrafter"/>
</dbReference>
<protein>
    <submittedName>
        <fullName evidence="5 6">G protein-regulated inducer of neurite outgrowth 3</fullName>
    </submittedName>
</protein>
<dbReference type="GeneID" id="117678952"/>
<dbReference type="Proteomes" id="UP001652622">
    <property type="component" value="Unplaced"/>
</dbReference>
<feature type="compositionally biased region" description="Low complexity" evidence="2">
    <location>
        <begin position="80"/>
        <end position="91"/>
    </location>
</feature>
<feature type="compositionally biased region" description="Low complexity" evidence="2">
    <location>
        <begin position="636"/>
        <end position="646"/>
    </location>
</feature>
<dbReference type="OMA" id="EQLHIIY"/>
<reference evidence="5 6" key="1">
    <citation type="submission" date="2025-04" db="UniProtKB">
        <authorList>
            <consortium name="RefSeq"/>
        </authorList>
    </citation>
    <scope>IDENTIFICATION</scope>
    <source>
        <tissue evidence="5 6">Blood</tissue>
    </source>
</reference>
<dbReference type="PANTHER" id="PTHR15718:SF6">
    <property type="entry name" value="G PROTEIN-REGULATED INDUCER OF NEURITE OUTGROWTH 3"/>
    <property type="match status" value="1"/>
</dbReference>
<dbReference type="RefSeq" id="XP_034296369.1">
    <property type="nucleotide sequence ID" value="XM_034440478.1"/>
</dbReference>
<feature type="region of interest" description="Disordered" evidence="2">
    <location>
        <begin position="632"/>
        <end position="656"/>
    </location>
</feature>
<dbReference type="KEGG" id="pgut:117678952"/>
<dbReference type="PANTHER" id="PTHR15718">
    <property type="entry name" value="G PROTEIN-REGULATED INDUCER OF NEURITE OUTGROWTH C-TERMINAL DOMAIN-CONTAINING PROTEIN"/>
    <property type="match status" value="1"/>
</dbReference>
<dbReference type="OrthoDB" id="10049175at2759"/>
<name>A0A6P9DKK8_PANGU</name>
<dbReference type="CTD" id="285513"/>
<dbReference type="RefSeq" id="XP_034296368.1">
    <property type="nucleotide sequence ID" value="XM_034440477.1"/>
</dbReference>
<evidence type="ECO:0000313" key="6">
    <source>
        <dbReference type="RefSeq" id="XP_034296369.1"/>
    </source>
</evidence>
<evidence type="ECO:0000313" key="4">
    <source>
        <dbReference type="Proteomes" id="UP001652622"/>
    </source>
</evidence>
<dbReference type="GO" id="GO:0005886">
    <property type="term" value="C:plasma membrane"/>
    <property type="evidence" value="ECO:0007669"/>
    <property type="project" value="TreeGrafter"/>
</dbReference>
<comment type="function">
    <text evidence="1">May be involved in neurite outgrowth.</text>
</comment>
<feature type="region of interest" description="Disordered" evidence="2">
    <location>
        <begin position="78"/>
        <end position="120"/>
    </location>
</feature>